<dbReference type="InterPro" id="IPR036150">
    <property type="entry name" value="Cyt_b/b6_C_sf"/>
</dbReference>
<evidence type="ECO:0000256" key="20">
    <source>
        <dbReference type="RuleBase" id="RU362117"/>
    </source>
</evidence>
<keyword evidence="9 19" id="KW-0479">Metal-binding</keyword>
<dbReference type="AlphaFoldDB" id="D2WPV3"/>
<evidence type="ECO:0000256" key="10">
    <source>
        <dbReference type="ARBA" id="ARBA00022792"/>
    </source>
</evidence>
<keyword evidence="14" id="KW-0830">Ubiquinone</keyword>
<feature type="transmembrane region" description="Helical" evidence="20">
    <location>
        <begin position="78"/>
        <end position="99"/>
    </location>
</feature>
<evidence type="ECO:0000256" key="9">
    <source>
        <dbReference type="ARBA" id="ARBA00022723"/>
    </source>
</evidence>
<evidence type="ECO:0000256" key="7">
    <source>
        <dbReference type="ARBA" id="ARBA00022660"/>
    </source>
</evidence>
<feature type="transmembrane region" description="Helical" evidence="20">
    <location>
        <begin position="146"/>
        <end position="167"/>
    </location>
</feature>
<dbReference type="InterPro" id="IPR016174">
    <property type="entry name" value="Di-haem_cyt_TM"/>
</dbReference>
<feature type="binding site" description="axial binding residue" evidence="19">
    <location>
        <position position="183"/>
    </location>
    <ligand>
        <name>heme b</name>
        <dbReference type="ChEBI" id="CHEBI:60344"/>
        <label>b562</label>
    </ligand>
    <ligandPart>
        <name>Fe</name>
        <dbReference type="ChEBI" id="CHEBI:18248"/>
    </ligandPart>
</feature>
<evidence type="ECO:0000256" key="1">
    <source>
        <dbReference type="ARBA" id="ARBA00002566"/>
    </source>
</evidence>
<dbReference type="InterPro" id="IPR048260">
    <property type="entry name" value="Cytochrome_b_C_euk/bac"/>
</dbReference>
<dbReference type="PIRSF" id="PIRSF038885">
    <property type="entry name" value="COB"/>
    <property type="match status" value="1"/>
</dbReference>
<protein>
    <recommendedName>
        <fullName evidence="4 20">Cytochrome b</fullName>
    </recommendedName>
</protein>
<evidence type="ECO:0000256" key="8">
    <source>
        <dbReference type="ARBA" id="ARBA00022692"/>
    </source>
</evidence>
<dbReference type="PANTHER" id="PTHR19271">
    <property type="entry name" value="CYTOCHROME B"/>
    <property type="match status" value="1"/>
</dbReference>
<dbReference type="SUPFAM" id="SSF81342">
    <property type="entry name" value="Transmembrane di-heme cytochromes"/>
    <property type="match status" value="1"/>
</dbReference>
<evidence type="ECO:0000256" key="19">
    <source>
        <dbReference type="PIRSR" id="PIRSR038885-2"/>
    </source>
</evidence>
<organism evidence="23">
    <name type="scientific">Scincella lateralis</name>
    <name type="common">ground skink</name>
    <dbReference type="NCBI Taxonomy" id="155319"/>
    <lineage>
        <taxon>Eukaryota</taxon>
        <taxon>Metazoa</taxon>
        <taxon>Chordata</taxon>
        <taxon>Craniata</taxon>
        <taxon>Vertebrata</taxon>
        <taxon>Euteleostomi</taxon>
        <taxon>Lepidosauria</taxon>
        <taxon>Squamata</taxon>
        <taxon>Bifurcata</taxon>
        <taxon>Unidentata</taxon>
        <taxon>Scinciformata</taxon>
        <taxon>Scincidae</taxon>
        <taxon>Sphenomorphinae</taxon>
        <taxon>Scincella</taxon>
    </lineage>
</organism>
<evidence type="ECO:0000256" key="3">
    <source>
        <dbReference type="ARBA" id="ARBA00011660"/>
    </source>
</evidence>
<feature type="transmembrane region" description="Helical" evidence="20">
    <location>
        <begin position="289"/>
        <end position="308"/>
    </location>
</feature>
<dbReference type="GO" id="GO:0005743">
    <property type="term" value="C:mitochondrial inner membrane"/>
    <property type="evidence" value="ECO:0007669"/>
    <property type="project" value="UniProtKB-SubCell"/>
</dbReference>
<dbReference type="EMBL" id="GQ450565">
    <property type="protein sequence ID" value="ADB19735.1"/>
    <property type="molecule type" value="Genomic_DNA"/>
</dbReference>
<dbReference type="CDD" id="cd00290">
    <property type="entry name" value="cytochrome_b_C"/>
    <property type="match status" value="1"/>
</dbReference>
<dbReference type="InterPro" id="IPR030689">
    <property type="entry name" value="Cytochrome_b"/>
</dbReference>
<feature type="domain" description="Cytochrome b/b6 C-terminal region profile" evidence="22">
    <location>
        <begin position="211"/>
        <end position="380"/>
    </location>
</feature>
<keyword evidence="8 20" id="KW-0812">Transmembrane</keyword>
<keyword evidence="7 20" id="KW-0679">Respiratory chain</keyword>
<dbReference type="Gene3D" id="1.20.810.10">
    <property type="entry name" value="Cytochrome Bc1 Complex, Chain C"/>
    <property type="match status" value="1"/>
</dbReference>
<evidence type="ECO:0000256" key="11">
    <source>
        <dbReference type="ARBA" id="ARBA00022982"/>
    </source>
</evidence>
<dbReference type="GO" id="GO:0046872">
    <property type="term" value="F:metal ion binding"/>
    <property type="evidence" value="ECO:0007669"/>
    <property type="project" value="UniProtKB-UniRule"/>
</dbReference>
<feature type="transmembrane region" description="Helical" evidence="20">
    <location>
        <begin position="31"/>
        <end position="57"/>
    </location>
</feature>
<evidence type="ECO:0000256" key="15">
    <source>
        <dbReference type="ARBA" id="ARBA00023128"/>
    </source>
</evidence>
<evidence type="ECO:0000256" key="16">
    <source>
        <dbReference type="ARBA" id="ARBA00023136"/>
    </source>
</evidence>
<gene>
    <name evidence="23" type="primary">cytb</name>
</gene>
<comment type="similarity">
    <text evidence="17 20">Belongs to the cytochrome b family.</text>
</comment>
<comment type="subunit">
    <text evidence="3">The cytochrome bc1 complex contains 3 respiratory subunits (MT-CYB, CYC1 and UQCRFS1), 2 core proteins (UQCRC1 and UQCRC2) and probably 6 low-molecular weight proteins.</text>
</comment>
<evidence type="ECO:0000256" key="18">
    <source>
        <dbReference type="PIRSR" id="PIRSR038885-1"/>
    </source>
</evidence>
<evidence type="ECO:0000256" key="14">
    <source>
        <dbReference type="ARBA" id="ARBA00023075"/>
    </source>
</evidence>
<feature type="transmembrane region" description="Helical" evidence="20">
    <location>
        <begin position="114"/>
        <end position="134"/>
    </location>
</feature>
<dbReference type="FunFam" id="1.20.810.10:FF:000002">
    <property type="entry name" value="Cytochrome b"/>
    <property type="match status" value="1"/>
</dbReference>
<feature type="transmembrane region" description="Helical" evidence="20">
    <location>
        <begin position="347"/>
        <end position="369"/>
    </location>
</feature>
<comment type="cofactor">
    <cofactor evidence="19">
        <name>heme</name>
        <dbReference type="ChEBI" id="CHEBI:30413"/>
    </cofactor>
    <text evidence="19">Binds 2 heme groups non-covalently.</text>
</comment>
<dbReference type="GO" id="GO:0016491">
    <property type="term" value="F:oxidoreductase activity"/>
    <property type="evidence" value="ECO:0007669"/>
    <property type="project" value="UniProtKB-UniRule"/>
</dbReference>
<dbReference type="SUPFAM" id="SSF81648">
    <property type="entry name" value="a domain/subunit of cytochrome bc1 complex (Ubiquinol-cytochrome c reductase)"/>
    <property type="match status" value="1"/>
</dbReference>
<keyword evidence="16 20" id="KW-0472">Membrane</keyword>
<evidence type="ECO:0000313" key="23">
    <source>
        <dbReference type="EMBL" id="ADB19568.1"/>
    </source>
</evidence>
<keyword evidence="11 20" id="KW-0249">Electron transport</keyword>
<feature type="binding site" description="axial binding residue" evidence="19">
    <location>
        <position position="197"/>
    </location>
    <ligand>
        <name>heme b</name>
        <dbReference type="ChEBI" id="CHEBI:60344"/>
        <label>b566</label>
    </ligand>
    <ligandPart>
        <name>Fe</name>
        <dbReference type="ChEBI" id="CHEBI:18248"/>
    </ligandPart>
</feature>
<feature type="binding site" description="axial binding residue" evidence="19">
    <location>
        <position position="84"/>
    </location>
    <ligand>
        <name>heme b</name>
        <dbReference type="ChEBI" id="CHEBI:60344"/>
        <label>b562</label>
    </ligand>
    <ligandPart>
        <name>Fe</name>
        <dbReference type="ChEBI" id="CHEBI:18248"/>
    </ligandPart>
</feature>
<dbReference type="PROSITE" id="PS51002">
    <property type="entry name" value="CYTB_NTER"/>
    <property type="match status" value="1"/>
</dbReference>
<evidence type="ECO:0000256" key="13">
    <source>
        <dbReference type="ARBA" id="ARBA00023004"/>
    </source>
</evidence>
<sequence>MTHNLRKTHPILKIINSSFIDLPSPSNISAWWNFGSLLGMCLIIQVLTGLFLAMHYTADISSAFSSVAHICRDVQYGWLIRNIHANGASAFFICIYLHIGRGLYYGSYMYKETWNIGVILLLLVMATAFVGYVLPWGQMSFWGATVITNLLSAIPYVGTSLVEWIWGGFSVDNATLTRFFMFHFLLPFVIMGASMLHLLFLHETGSNNPTGLSSNTDKIPFHPYFSYKDLLGASLLTLFLLSLALLFPYLLGDPENFTPANPLVTPPHIQPEWYFLFAYAILRSIPNKLGGVLALLFSILILMLIPLLHTSKQRGSAFRPPSQALFWALISNIFILTWIGGQPVEHPFIIIGQIASITYFINFLVLMPMTAKLENLLMKW</sequence>
<dbReference type="EMBL" id="GQ450398">
    <property type="protein sequence ID" value="ADB19568.1"/>
    <property type="molecule type" value="Genomic_DNA"/>
</dbReference>
<feature type="binding site" description="axial binding residue" evidence="19">
    <location>
        <position position="98"/>
    </location>
    <ligand>
        <name>heme b</name>
        <dbReference type="ChEBI" id="CHEBI:60344"/>
        <label>b566</label>
    </ligand>
    <ligandPart>
        <name>Fe</name>
        <dbReference type="ChEBI" id="CHEBI:18248"/>
    </ligandPart>
</feature>
<dbReference type="GO" id="GO:0006122">
    <property type="term" value="P:mitochondrial electron transport, ubiquinol to cytochrome c"/>
    <property type="evidence" value="ECO:0007669"/>
    <property type="project" value="TreeGrafter"/>
</dbReference>
<dbReference type="InterPro" id="IPR005797">
    <property type="entry name" value="Cyt_b/b6_N"/>
</dbReference>
<comment type="cofactor">
    <cofactor evidence="20">
        <name>heme b</name>
        <dbReference type="ChEBI" id="CHEBI:60344"/>
    </cofactor>
    <text evidence="20">Binds 2 heme groups non-covalently.</text>
</comment>
<evidence type="ECO:0000256" key="12">
    <source>
        <dbReference type="ARBA" id="ARBA00022989"/>
    </source>
</evidence>
<dbReference type="InterPro" id="IPR005798">
    <property type="entry name" value="Cyt_b/b6_C"/>
</dbReference>
<dbReference type="PROSITE" id="PS51003">
    <property type="entry name" value="CYTB_CTER"/>
    <property type="match status" value="1"/>
</dbReference>
<geneLocation type="mitochondrion" evidence="23"/>
<keyword evidence="15 20" id="KW-0496">Mitochondrion</keyword>
<keyword evidence="13 19" id="KW-0408">Iron</keyword>
<feature type="binding site" evidence="18">
    <location>
        <position position="202"/>
    </location>
    <ligand>
        <name>a ubiquinone</name>
        <dbReference type="ChEBI" id="CHEBI:16389"/>
    </ligand>
</feature>
<evidence type="ECO:0000256" key="17">
    <source>
        <dbReference type="ARBA" id="ARBA00061233"/>
    </source>
</evidence>
<dbReference type="GO" id="GO:0045275">
    <property type="term" value="C:respiratory chain complex III"/>
    <property type="evidence" value="ECO:0007669"/>
    <property type="project" value="InterPro"/>
</dbReference>
<dbReference type="Pfam" id="PF00033">
    <property type="entry name" value="Cytochrome_B"/>
    <property type="match status" value="1"/>
</dbReference>
<feature type="domain" description="Cytochrome b/b6 N-terminal region profile" evidence="21">
    <location>
        <begin position="1"/>
        <end position="210"/>
    </location>
</feature>
<evidence type="ECO:0000259" key="22">
    <source>
        <dbReference type="PROSITE" id="PS51003"/>
    </source>
</evidence>
<dbReference type="GO" id="GO:0008121">
    <property type="term" value="F:quinol-cytochrome-c reductase activity"/>
    <property type="evidence" value="ECO:0007669"/>
    <property type="project" value="InterPro"/>
</dbReference>
<dbReference type="CDD" id="cd00284">
    <property type="entry name" value="Cytochrome_b_N"/>
    <property type="match status" value="1"/>
</dbReference>
<proteinExistence type="inferred from homology"/>
<feature type="transmembrane region" description="Helical" evidence="20">
    <location>
        <begin position="179"/>
        <end position="201"/>
    </location>
</feature>
<evidence type="ECO:0000256" key="5">
    <source>
        <dbReference type="ARBA" id="ARBA00022448"/>
    </source>
</evidence>
<comment type="function">
    <text evidence="1 20">Component of the ubiquinol-cytochrome c reductase complex (complex III or cytochrome b-c1 complex) that is part of the mitochondrial respiratory chain. The b-c1 complex mediates electron transfer from ubiquinol to cytochrome c. Contributes to the generation of a proton gradient across the mitochondrial membrane that is then used for ATP synthesis.</text>
</comment>
<accession>D2WPV3</accession>
<evidence type="ECO:0000256" key="6">
    <source>
        <dbReference type="ARBA" id="ARBA00022617"/>
    </source>
</evidence>
<reference evidence="23" key="1">
    <citation type="journal article" date="2009" name="Evolution">
        <title>THE COMBINED EFFECTS OF RIVERS AND REFUGIA GENERATE EXTREME CRYPTIC FRAGMENTATION WITHIN THE COMMON GROUND SKINK (SCINCELLA LATERALIS).</title>
        <authorList>
            <person name="Jackson N.D."/>
            <person name="Austin C.C."/>
        </authorList>
    </citation>
    <scope>NUCLEOTIDE SEQUENCE</scope>
    <source>
        <strain evidence="24">Ndj795</strain>
        <strain evidence="23">Ndj799</strain>
    </source>
</reference>
<keyword evidence="10" id="KW-0999">Mitochondrion inner membrane</keyword>
<evidence type="ECO:0000259" key="21">
    <source>
        <dbReference type="PROSITE" id="PS51002"/>
    </source>
</evidence>
<name>D2WPV3_9SAUR</name>
<comment type="subcellular location">
    <subcellularLocation>
        <location evidence="2">Mitochondrion inner membrane</location>
        <topology evidence="2">Multi-pass membrane protein</topology>
    </subcellularLocation>
</comment>
<dbReference type="PANTHER" id="PTHR19271:SF16">
    <property type="entry name" value="CYTOCHROME B"/>
    <property type="match status" value="1"/>
</dbReference>
<dbReference type="Pfam" id="PF00032">
    <property type="entry name" value="Cytochrom_B_C"/>
    <property type="match status" value="1"/>
</dbReference>
<dbReference type="InterPro" id="IPR048259">
    <property type="entry name" value="Cytochrome_b_N_euk/bac"/>
</dbReference>
<keyword evidence="12 20" id="KW-1133">Transmembrane helix</keyword>
<feature type="transmembrane region" description="Helical" evidence="20">
    <location>
        <begin position="230"/>
        <end position="251"/>
    </location>
</feature>
<evidence type="ECO:0000313" key="24">
    <source>
        <dbReference type="EMBL" id="ADB19735.1"/>
    </source>
</evidence>
<evidence type="ECO:0000256" key="4">
    <source>
        <dbReference type="ARBA" id="ARBA00013531"/>
    </source>
</evidence>
<keyword evidence="5 20" id="KW-0813">Transport</keyword>
<evidence type="ECO:0000256" key="2">
    <source>
        <dbReference type="ARBA" id="ARBA00004448"/>
    </source>
</evidence>
<keyword evidence="6 19" id="KW-0349">Heme</keyword>
<feature type="transmembrane region" description="Helical" evidence="20">
    <location>
        <begin position="324"/>
        <end position="341"/>
    </location>
</feature>
<dbReference type="InterPro" id="IPR027387">
    <property type="entry name" value="Cytb/b6-like_sf"/>
</dbReference>